<dbReference type="Pfam" id="PF20452">
    <property type="entry name" value="Calmod_bind_C"/>
    <property type="match status" value="1"/>
</dbReference>
<keyword evidence="3" id="KW-0805">Transcription regulation</keyword>
<dbReference type="InterPro" id="IPR046830">
    <property type="entry name" value="Calmod_bind_M"/>
</dbReference>
<dbReference type="AlphaFoldDB" id="A0A1Q3CIA3"/>
<keyword evidence="4" id="KW-0238">DNA-binding</keyword>
<dbReference type="PANTHER" id="PTHR31713">
    <property type="entry name" value="OS02G0177800 PROTEIN"/>
    <property type="match status" value="1"/>
</dbReference>
<evidence type="ECO:0000256" key="4">
    <source>
        <dbReference type="ARBA" id="ARBA00023125"/>
    </source>
</evidence>
<evidence type="ECO:0000256" key="2">
    <source>
        <dbReference type="ARBA" id="ARBA00007214"/>
    </source>
</evidence>
<evidence type="ECO:0000256" key="3">
    <source>
        <dbReference type="ARBA" id="ARBA00023015"/>
    </source>
</evidence>
<dbReference type="OrthoDB" id="512636at2759"/>
<dbReference type="GO" id="GO:0043565">
    <property type="term" value="F:sequence-specific DNA binding"/>
    <property type="evidence" value="ECO:0007669"/>
    <property type="project" value="TreeGrafter"/>
</dbReference>
<sequence length="638" mass="72126">MRKPLNAVSNFSMFMHTLSNTQLLFLPSWYHPLMGNLRSKRALEEVLDDAADHVPESKKQKMPALASIIVEALKVDSLQRLEPLFRRIVSEEVERALTRFGHATLAGKSPPPKIPGPEGNKLQLHFRTRMPPHLFTGGKIEGEQGVGIHVVLLDANTGIVVQTGPESAAKLNLVVLEGDFNEDPDEDWTKEHFENHEVKEREGKRPLLTGELQVTLKEGMGTLGDLIFTDNSSWIRSRKFRLGLKVAPEYCEGMRVREAKTEAFAVKDHRGELYKKHYPPSLHDEVWRLDRIAKDGALHKKLLKAEIVTVEDFLRLLVRDQQRLRSILGSGMSNRMWENTIEHAKTCVLDGKLYVYHTDEMRNSGAVFNHIFELRGLITDGHFLPQESLTHNQKILVDSHVKRAYENWHEVIEYDGKVLNSLGSIRKEIRGPPAPTPGHNYATDCYATTTHKRRRQYISTEPNPQSQIEHNHPSIHQLIEFPFARPDQAELTTLQTPQAALPGSMDYISVGTSAMEGTYPSGEWLRPRNGQGLEDLFAEEIRARSSEMLESDEMQRMIETFSVGVGAGMGAGFAHSDEPGYGCNIRYETHMDRAYGHGRGKGSGKAVVGWLKLKAALRWGIFIRKRAAERRAQLVELD</sequence>
<evidence type="ECO:0000256" key="6">
    <source>
        <dbReference type="ARBA" id="ARBA00023163"/>
    </source>
</evidence>
<proteinExistence type="inferred from homology"/>
<keyword evidence="5" id="KW-0010">Activator</keyword>
<dbReference type="Proteomes" id="UP000187406">
    <property type="component" value="Unassembled WGS sequence"/>
</dbReference>
<feature type="domain" description="Calmodulin binding protein central" evidence="9">
    <location>
        <begin position="282"/>
        <end position="347"/>
    </location>
</feature>
<protein>
    <submittedName>
        <fullName evidence="11">Calmodulin_bind domain-containing protein</fullName>
    </submittedName>
</protein>
<dbReference type="InterPro" id="IPR046829">
    <property type="entry name" value="Calmod_bind_C"/>
</dbReference>
<dbReference type="InterPro" id="IPR046831">
    <property type="entry name" value="Calmodulin_bind_N"/>
</dbReference>
<comment type="similarity">
    <text evidence="2">Belongs to the plant ACBP60 protein family.</text>
</comment>
<evidence type="ECO:0000259" key="9">
    <source>
        <dbReference type="Pfam" id="PF20451"/>
    </source>
</evidence>
<dbReference type="PANTHER" id="PTHR31713:SF51">
    <property type="entry name" value="CALMODULIN-BINDING PROTEIN 60 E"/>
    <property type="match status" value="1"/>
</dbReference>
<evidence type="ECO:0000256" key="1">
    <source>
        <dbReference type="ARBA" id="ARBA00004123"/>
    </source>
</evidence>
<evidence type="ECO:0000256" key="5">
    <source>
        <dbReference type="ARBA" id="ARBA00023159"/>
    </source>
</evidence>
<evidence type="ECO:0000259" key="10">
    <source>
        <dbReference type="Pfam" id="PF20452"/>
    </source>
</evidence>
<feature type="domain" description="Calmodulin binding protein-like N-terminal" evidence="8">
    <location>
        <begin position="122"/>
        <end position="269"/>
    </location>
</feature>
<organism evidence="11 12">
    <name type="scientific">Cephalotus follicularis</name>
    <name type="common">Albany pitcher plant</name>
    <dbReference type="NCBI Taxonomy" id="3775"/>
    <lineage>
        <taxon>Eukaryota</taxon>
        <taxon>Viridiplantae</taxon>
        <taxon>Streptophyta</taxon>
        <taxon>Embryophyta</taxon>
        <taxon>Tracheophyta</taxon>
        <taxon>Spermatophyta</taxon>
        <taxon>Magnoliopsida</taxon>
        <taxon>eudicotyledons</taxon>
        <taxon>Gunneridae</taxon>
        <taxon>Pentapetalae</taxon>
        <taxon>rosids</taxon>
        <taxon>fabids</taxon>
        <taxon>Oxalidales</taxon>
        <taxon>Cephalotaceae</taxon>
        <taxon>Cephalotus</taxon>
    </lineage>
</organism>
<comment type="subcellular location">
    <subcellularLocation>
        <location evidence="1">Nucleus</location>
    </subcellularLocation>
</comment>
<dbReference type="GO" id="GO:0003700">
    <property type="term" value="F:DNA-binding transcription factor activity"/>
    <property type="evidence" value="ECO:0007669"/>
    <property type="project" value="TreeGrafter"/>
</dbReference>
<dbReference type="Pfam" id="PF07887">
    <property type="entry name" value="Calmodulin_bind"/>
    <property type="match status" value="1"/>
</dbReference>
<comment type="caution">
    <text evidence="11">The sequence shown here is derived from an EMBL/GenBank/DDBJ whole genome shotgun (WGS) entry which is preliminary data.</text>
</comment>
<dbReference type="FunCoup" id="A0A1Q3CIA3">
    <property type="interactions" value="32"/>
</dbReference>
<evidence type="ECO:0000313" key="11">
    <source>
        <dbReference type="EMBL" id="GAV79980.1"/>
    </source>
</evidence>
<dbReference type="GO" id="GO:0080142">
    <property type="term" value="P:regulation of salicylic acid biosynthetic process"/>
    <property type="evidence" value="ECO:0007669"/>
    <property type="project" value="TreeGrafter"/>
</dbReference>
<dbReference type="Pfam" id="PF20451">
    <property type="entry name" value="Calmod_bind_M"/>
    <property type="match status" value="1"/>
</dbReference>
<feature type="domain" description="Calmodulin binding protein C-terminal" evidence="10">
    <location>
        <begin position="352"/>
        <end position="414"/>
    </location>
</feature>
<keyword evidence="6" id="KW-0804">Transcription</keyword>
<evidence type="ECO:0000313" key="12">
    <source>
        <dbReference type="Proteomes" id="UP000187406"/>
    </source>
</evidence>
<evidence type="ECO:0000259" key="8">
    <source>
        <dbReference type="Pfam" id="PF07887"/>
    </source>
</evidence>
<dbReference type="GO" id="GO:0005634">
    <property type="term" value="C:nucleus"/>
    <property type="evidence" value="ECO:0007669"/>
    <property type="project" value="UniProtKB-SubCell"/>
</dbReference>
<dbReference type="InterPro" id="IPR012416">
    <property type="entry name" value="CBP60"/>
</dbReference>
<dbReference type="STRING" id="3775.A0A1Q3CIA3"/>
<name>A0A1Q3CIA3_CEPFO</name>
<keyword evidence="12" id="KW-1185">Reference proteome</keyword>
<keyword evidence="7" id="KW-0539">Nucleus</keyword>
<dbReference type="EMBL" id="BDDD01002087">
    <property type="protein sequence ID" value="GAV79980.1"/>
    <property type="molecule type" value="Genomic_DNA"/>
</dbReference>
<gene>
    <name evidence="11" type="ORF">CFOL_v3_23442</name>
</gene>
<accession>A0A1Q3CIA3</accession>
<reference evidence="12" key="1">
    <citation type="submission" date="2016-04" db="EMBL/GenBank/DDBJ databases">
        <title>Cephalotus genome sequencing.</title>
        <authorList>
            <person name="Fukushima K."/>
            <person name="Hasebe M."/>
            <person name="Fang X."/>
        </authorList>
    </citation>
    <scope>NUCLEOTIDE SEQUENCE [LARGE SCALE GENOMIC DNA]</scope>
    <source>
        <strain evidence="12">cv. St1</strain>
    </source>
</reference>
<evidence type="ECO:0000256" key="7">
    <source>
        <dbReference type="ARBA" id="ARBA00023242"/>
    </source>
</evidence>
<dbReference type="InParanoid" id="A0A1Q3CIA3"/>
<dbReference type="GO" id="GO:0005516">
    <property type="term" value="F:calmodulin binding"/>
    <property type="evidence" value="ECO:0007669"/>
    <property type="project" value="InterPro"/>
</dbReference>